<gene>
    <name evidence="2" type="ORF">H2O64_08835</name>
</gene>
<feature type="signal peptide" evidence="1">
    <location>
        <begin position="1"/>
        <end position="17"/>
    </location>
</feature>
<evidence type="ECO:0000313" key="3">
    <source>
        <dbReference type="Proteomes" id="UP000619238"/>
    </source>
</evidence>
<evidence type="ECO:0008006" key="4">
    <source>
        <dbReference type="Google" id="ProtNLM"/>
    </source>
</evidence>
<comment type="caution">
    <text evidence="2">The sequence shown here is derived from an EMBL/GenBank/DDBJ whole genome shotgun (WGS) entry which is preliminary data.</text>
</comment>
<organism evidence="2 3">
    <name type="scientific">Kordia aestuariivivens</name>
    <dbReference type="NCBI Taxonomy" id="2759037"/>
    <lineage>
        <taxon>Bacteria</taxon>
        <taxon>Pseudomonadati</taxon>
        <taxon>Bacteroidota</taxon>
        <taxon>Flavobacteriia</taxon>
        <taxon>Flavobacteriales</taxon>
        <taxon>Flavobacteriaceae</taxon>
        <taxon>Kordia</taxon>
    </lineage>
</organism>
<keyword evidence="1" id="KW-0732">Signal</keyword>
<evidence type="ECO:0000256" key="1">
    <source>
        <dbReference type="SAM" id="SignalP"/>
    </source>
</evidence>
<dbReference type="EMBL" id="JACGWS010000004">
    <property type="protein sequence ID" value="MBC8754774.1"/>
    <property type="molecule type" value="Genomic_DNA"/>
</dbReference>
<dbReference type="PROSITE" id="PS51257">
    <property type="entry name" value="PROKAR_LIPOPROTEIN"/>
    <property type="match status" value="1"/>
</dbReference>
<reference evidence="2 3" key="1">
    <citation type="submission" date="2020-07" db="EMBL/GenBank/DDBJ databases">
        <title>Description of Kordia aestuariivivens sp. nov., isolated from a tidal flat.</title>
        <authorList>
            <person name="Park S."/>
            <person name="Yoon J.-H."/>
        </authorList>
    </citation>
    <scope>NUCLEOTIDE SEQUENCE [LARGE SCALE GENOMIC DNA]</scope>
    <source>
        <strain evidence="2 3">YSTF-M3</strain>
    </source>
</reference>
<dbReference type="Proteomes" id="UP000619238">
    <property type="component" value="Unassembled WGS sequence"/>
</dbReference>
<evidence type="ECO:0000313" key="2">
    <source>
        <dbReference type="EMBL" id="MBC8754774.1"/>
    </source>
</evidence>
<name>A0ABR7Q8X2_9FLAO</name>
<protein>
    <recommendedName>
        <fullName evidence="4">Lipoprotein</fullName>
    </recommendedName>
</protein>
<feature type="chain" id="PRO_5045989791" description="Lipoprotein" evidence="1">
    <location>
        <begin position="18"/>
        <end position="207"/>
    </location>
</feature>
<proteinExistence type="predicted"/>
<keyword evidence="3" id="KW-1185">Reference proteome</keyword>
<sequence length="207" mass="24002">MKKYIFLLVGMIICACATSKKTAKPKLPPMVTCAENAKIYDRDSEFEINKLTTLDSLSYTTTYTRMYMNTDSLERNEIRFRLGKVSTRVVAKLFPEIEFTDASISLNKTYNDILLSTNRIKKGGATREYFEKLIVPSTKSNLQLFVELKNGTGDGIFVNHVSIFVIDIKNYELKYYDYILYKCDPRDEIMFMKTLYYGLNKLKKSIE</sequence>
<dbReference type="RefSeq" id="WP_187561822.1">
    <property type="nucleotide sequence ID" value="NZ_JACGWS010000004.1"/>
</dbReference>
<accession>A0ABR7Q8X2</accession>